<name>A0AAE7BHX7_9BACT</name>
<protein>
    <submittedName>
        <fullName evidence="1">Membrane protein</fullName>
    </submittedName>
</protein>
<reference evidence="1 2" key="1">
    <citation type="submission" date="2020-05" db="EMBL/GenBank/DDBJ databases">
        <title>Complete genome sequencing of Campylobacter and Arcobacter type strains.</title>
        <authorList>
            <person name="Miller W.G."/>
            <person name="Yee E."/>
        </authorList>
    </citation>
    <scope>NUCLEOTIDE SEQUENCE [LARGE SCALE GENOMIC DNA]</scope>
    <source>
        <strain evidence="1 2">LMG 25694</strain>
    </source>
</reference>
<evidence type="ECO:0000313" key="2">
    <source>
        <dbReference type="Proteomes" id="UP000503313"/>
    </source>
</evidence>
<keyword evidence="2" id="KW-1185">Reference proteome</keyword>
<dbReference type="EMBL" id="CP053835">
    <property type="protein sequence ID" value="QKF78084.1"/>
    <property type="molecule type" value="Genomic_DNA"/>
</dbReference>
<accession>A0AAE7BHX7</accession>
<dbReference type="KEGG" id="adz:ADFLV_2075"/>
<dbReference type="AlphaFoldDB" id="A0AAE7BHX7"/>
<dbReference type="RefSeq" id="WP_129011166.1">
    <property type="nucleotide sequence ID" value="NZ_CP053835.1"/>
</dbReference>
<evidence type="ECO:0000313" key="1">
    <source>
        <dbReference type="EMBL" id="QKF78084.1"/>
    </source>
</evidence>
<organism evidence="1 2">
    <name type="scientific">Arcobacter defluvii</name>
    <dbReference type="NCBI Taxonomy" id="873191"/>
    <lineage>
        <taxon>Bacteria</taxon>
        <taxon>Pseudomonadati</taxon>
        <taxon>Campylobacterota</taxon>
        <taxon>Epsilonproteobacteria</taxon>
        <taxon>Campylobacterales</taxon>
        <taxon>Arcobacteraceae</taxon>
        <taxon>Arcobacter</taxon>
    </lineage>
</organism>
<sequence>MKISDVEKLASIYLDGIKSYKTMCDEILKKDTKINNELFLLLLAVFDSMETLAILSRYNKMRDSYVISRVIYETTVNILLILSTDFESMDEMNVYTQNEINQEPARSIAIDSEAVFLTFDGKEHIVGFSKNNPFSVKNPRNWTKHNLKNSINLIDKKYGKIVSRSLMVAHLVIYRTSSNIAHGTLYGMLQAMGLIHGKTIKEFSDISMVEHNSNVIATLLLTTLQSVYGIVYVITKEIDLKINHLEYYTNLEKLIKEGKKLFSKENKRKY</sequence>
<gene>
    <name evidence="1" type="ORF">ADFLV_2075</name>
</gene>
<proteinExistence type="predicted"/>
<dbReference type="Proteomes" id="UP000503313">
    <property type="component" value="Chromosome"/>
</dbReference>